<protein>
    <submittedName>
        <fullName evidence="6">FAD-linked oxidoreductase</fullName>
    </submittedName>
</protein>
<dbReference type="GO" id="GO:0080049">
    <property type="term" value="F:L-gulono-1,4-lactone dehydrogenase activity"/>
    <property type="evidence" value="ECO:0007669"/>
    <property type="project" value="TreeGrafter"/>
</dbReference>
<keyword evidence="4" id="KW-0560">Oxidoreductase</keyword>
<proteinExistence type="inferred from homology"/>
<dbReference type="PROSITE" id="PS51387">
    <property type="entry name" value="FAD_PCMH"/>
    <property type="match status" value="1"/>
</dbReference>
<evidence type="ECO:0000256" key="1">
    <source>
        <dbReference type="ARBA" id="ARBA00005147"/>
    </source>
</evidence>
<dbReference type="GO" id="GO:0003885">
    <property type="term" value="F:D-arabinono-1,4-lactone oxidase activity"/>
    <property type="evidence" value="ECO:0007669"/>
    <property type="project" value="InterPro"/>
</dbReference>
<keyword evidence="3" id="KW-0060">Ascorbate biosynthesis</keyword>
<dbReference type="NCBIfam" id="TIGR01679">
    <property type="entry name" value="bact_FAD_ox"/>
    <property type="match status" value="1"/>
</dbReference>
<dbReference type="PANTHER" id="PTHR43762:SF1">
    <property type="entry name" value="D-ARABINONO-1,4-LACTONE OXIDASE"/>
    <property type="match status" value="1"/>
</dbReference>
<evidence type="ECO:0000259" key="5">
    <source>
        <dbReference type="PROSITE" id="PS51387"/>
    </source>
</evidence>
<dbReference type="InterPro" id="IPR006094">
    <property type="entry name" value="Oxid_FAD_bind_N"/>
</dbReference>
<evidence type="ECO:0000313" key="7">
    <source>
        <dbReference type="Proteomes" id="UP000464507"/>
    </source>
</evidence>
<dbReference type="PIRSF" id="PIRSF000136">
    <property type="entry name" value="LGO_GLO"/>
    <property type="match status" value="1"/>
</dbReference>
<dbReference type="InterPro" id="IPR016167">
    <property type="entry name" value="FAD-bd_PCMH_sub1"/>
</dbReference>
<dbReference type="InterPro" id="IPR016171">
    <property type="entry name" value="Vanillyl_alc_oxidase_C-sub2"/>
</dbReference>
<evidence type="ECO:0000313" key="6">
    <source>
        <dbReference type="EMBL" id="QHO69345.1"/>
    </source>
</evidence>
<dbReference type="GO" id="GO:0071949">
    <property type="term" value="F:FAD binding"/>
    <property type="evidence" value="ECO:0007669"/>
    <property type="project" value="InterPro"/>
</dbReference>
<dbReference type="InterPro" id="IPR010031">
    <property type="entry name" value="FAD_lactone_oxidase-like"/>
</dbReference>
<dbReference type="InterPro" id="IPR016166">
    <property type="entry name" value="FAD-bd_PCMH"/>
</dbReference>
<dbReference type="InterPro" id="IPR006093">
    <property type="entry name" value="Oxy_OxRdtase_FAD_BS"/>
</dbReference>
<dbReference type="GO" id="GO:0016020">
    <property type="term" value="C:membrane"/>
    <property type="evidence" value="ECO:0007669"/>
    <property type="project" value="InterPro"/>
</dbReference>
<name>A0A7L5AHW2_9MICO</name>
<dbReference type="AlphaFoldDB" id="A0A7L5AHW2"/>
<dbReference type="Pfam" id="PF01565">
    <property type="entry name" value="FAD_binding_4"/>
    <property type="match status" value="1"/>
</dbReference>
<dbReference type="Gene3D" id="3.30.465.10">
    <property type="match status" value="1"/>
</dbReference>
<comment type="similarity">
    <text evidence="2">Belongs to the oxygen-dependent FAD-linked oxidoreductase family.</text>
</comment>
<sequence>MSTGIWQNWGRSVRVRPQSVARPVSVDEVAQVVREAATRGIRVKAIGSGHSFTGIAIATGIQLDLSGLTGLIRLDPATSRATFAAGTTLHDAGQLLEANGLAFENLGDIDSQTISGAISTGTHGTGVRFGGIATRVVGLTMVTADAAVLRIGDTGAGPIEHADLLPAAAIGLGALGVIVDVTLQCVPAFLLHSVERPERLGAVLADFEARSAAVDHFEFFWFPHTEIVLTKTNTRLPGTAPRRRLSPARAWFDDRFMANSIFSLTCGLARLVPALTPAINRLATTLTGDREFTEWSTGVFATPRTVRFRELEYAIPLEAVPQALREIRSLIEDRGWRISFPVEVRAAAADDLWLSPATGRASGYIAVHRHYREDPLEYFRAVEQILIAQGGRPHWGKVHFQGAAALAEAYPRHAEFVALRDRLDPDRLFSNAYLEKVLGP</sequence>
<dbReference type="Pfam" id="PF04030">
    <property type="entry name" value="ALO"/>
    <property type="match status" value="1"/>
</dbReference>
<evidence type="ECO:0000256" key="2">
    <source>
        <dbReference type="ARBA" id="ARBA00005466"/>
    </source>
</evidence>
<dbReference type="InterPro" id="IPR007173">
    <property type="entry name" value="ALO_C"/>
</dbReference>
<evidence type="ECO:0000256" key="3">
    <source>
        <dbReference type="ARBA" id="ARBA00022644"/>
    </source>
</evidence>
<dbReference type="PANTHER" id="PTHR43762">
    <property type="entry name" value="L-GULONOLACTONE OXIDASE"/>
    <property type="match status" value="1"/>
</dbReference>
<evidence type="ECO:0000256" key="4">
    <source>
        <dbReference type="ARBA" id="ARBA00023002"/>
    </source>
</evidence>
<dbReference type="InterPro" id="IPR036318">
    <property type="entry name" value="FAD-bd_PCMH-like_sf"/>
</dbReference>
<keyword evidence="7" id="KW-1185">Reference proteome</keyword>
<dbReference type="Gene3D" id="3.30.70.2520">
    <property type="match status" value="1"/>
</dbReference>
<reference evidence="6 7" key="1">
    <citation type="submission" date="2016-09" db="EMBL/GenBank/DDBJ databases">
        <title>Complete genome sequence of microbes from the polar regions.</title>
        <authorList>
            <person name="Liao L."/>
            <person name="Chen B."/>
        </authorList>
    </citation>
    <scope>NUCLEOTIDE SEQUENCE [LARGE SCALE GENOMIC DNA]</scope>
    <source>
        <strain evidence="6 7">ZS314</strain>
    </source>
</reference>
<dbReference type="Gene3D" id="3.30.43.10">
    <property type="entry name" value="Uridine Diphospho-n-acetylenolpyruvylglucosamine Reductase, domain 2"/>
    <property type="match status" value="1"/>
</dbReference>
<dbReference type="GO" id="GO:0019853">
    <property type="term" value="P:L-ascorbic acid biosynthetic process"/>
    <property type="evidence" value="ECO:0007669"/>
    <property type="project" value="UniProtKB-UniPathway"/>
</dbReference>
<dbReference type="Gene3D" id="1.10.45.10">
    <property type="entry name" value="Vanillyl-alcohol Oxidase, Chain A, domain 4"/>
    <property type="match status" value="1"/>
</dbReference>
<dbReference type="EMBL" id="CP017146">
    <property type="protein sequence ID" value="QHO69345.1"/>
    <property type="molecule type" value="Genomic_DNA"/>
</dbReference>
<dbReference type="Proteomes" id="UP000464507">
    <property type="component" value="Chromosome"/>
</dbReference>
<gene>
    <name evidence="6" type="ORF">BHD05_06485</name>
</gene>
<organism evidence="6 7">
    <name type="scientific">Marisediminicola antarctica</name>
    <dbReference type="NCBI Taxonomy" id="674079"/>
    <lineage>
        <taxon>Bacteria</taxon>
        <taxon>Bacillati</taxon>
        <taxon>Actinomycetota</taxon>
        <taxon>Actinomycetes</taxon>
        <taxon>Micrococcales</taxon>
        <taxon>Microbacteriaceae</taxon>
        <taxon>Marisediminicola</taxon>
    </lineage>
</organism>
<dbReference type="KEGG" id="mant:BHD05_06485"/>
<feature type="domain" description="FAD-binding PCMH-type" evidence="5">
    <location>
        <begin position="13"/>
        <end position="188"/>
    </location>
</feature>
<dbReference type="PROSITE" id="PS00862">
    <property type="entry name" value="OX2_COVAL_FAD"/>
    <property type="match status" value="1"/>
</dbReference>
<dbReference type="InterPro" id="IPR016169">
    <property type="entry name" value="FAD-bd_PCMH_sub2"/>
</dbReference>
<comment type="pathway">
    <text evidence="1">Cofactor biosynthesis; L-ascorbate biosynthesis.</text>
</comment>
<dbReference type="UniPathway" id="UPA00132"/>
<accession>A0A7L5AHW2</accession>
<dbReference type="SUPFAM" id="SSF56176">
    <property type="entry name" value="FAD-binding/transporter-associated domain-like"/>
    <property type="match status" value="1"/>
</dbReference>